<evidence type="ECO:0000313" key="4">
    <source>
        <dbReference type="Proteomes" id="UP001501508"/>
    </source>
</evidence>
<evidence type="ECO:0000259" key="2">
    <source>
        <dbReference type="SMART" id="SM00849"/>
    </source>
</evidence>
<evidence type="ECO:0000313" key="3">
    <source>
        <dbReference type="EMBL" id="GAA4432418.1"/>
    </source>
</evidence>
<evidence type="ECO:0000256" key="1">
    <source>
        <dbReference type="ARBA" id="ARBA00005250"/>
    </source>
</evidence>
<sequence>MQVLKDIYQVGGDLNGITFDEPRALWNDANSYVIKTEQGLIMIDCGCGDTLDQIFRNMRYWGLQPEEIRYCILTHPHFDHAGGGHKLKEMGVKFVAIQETAEAVATGDDRCCGFLYHKTFVPFEVDQKLADGEEFGLLGLTFKTVHVPGHSMGCTAYLLTWEGRVLNFSGDVIGTLLGGDFGWDGSIDFNKPVYIQSLLKLSRIDVDIMLPGHGLIYFHKPRIRVEEALNSALSQWR</sequence>
<gene>
    <name evidence="3" type="ORF">GCM10023091_04470</name>
</gene>
<feature type="domain" description="Metallo-beta-lactamase" evidence="2">
    <location>
        <begin position="28"/>
        <end position="213"/>
    </location>
</feature>
<accession>A0ABP8LM82</accession>
<comment type="caution">
    <text evidence="3">The sequence shown here is derived from an EMBL/GenBank/DDBJ whole genome shotgun (WGS) entry which is preliminary data.</text>
</comment>
<dbReference type="InterPro" id="IPR036866">
    <property type="entry name" value="RibonucZ/Hydroxyglut_hydro"/>
</dbReference>
<dbReference type="RefSeq" id="WP_345026389.1">
    <property type="nucleotide sequence ID" value="NZ_BAABEY010000002.1"/>
</dbReference>
<dbReference type="Gene3D" id="3.60.15.10">
    <property type="entry name" value="Ribonuclease Z/Hydroxyacylglutathione hydrolase-like"/>
    <property type="match status" value="1"/>
</dbReference>
<dbReference type="PANTHER" id="PTHR42951:SF4">
    <property type="entry name" value="ACYL-COENZYME A THIOESTERASE MBLAC2"/>
    <property type="match status" value="1"/>
</dbReference>
<dbReference type="SMART" id="SM00849">
    <property type="entry name" value="Lactamase_B"/>
    <property type="match status" value="1"/>
</dbReference>
<protein>
    <submittedName>
        <fullName evidence="3">MBL fold metallo-hydrolase</fullName>
    </submittedName>
</protein>
<keyword evidence="4" id="KW-1185">Reference proteome</keyword>
<comment type="similarity">
    <text evidence="1">Belongs to the metallo-beta-lactamase superfamily. Class-B beta-lactamase family.</text>
</comment>
<dbReference type="InterPro" id="IPR001279">
    <property type="entry name" value="Metallo-B-lactamas"/>
</dbReference>
<organism evidence="3 4">
    <name type="scientific">Ravibacter arvi</name>
    <dbReference type="NCBI Taxonomy" id="2051041"/>
    <lineage>
        <taxon>Bacteria</taxon>
        <taxon>Pseudomonadati</taxon>
        <taxon>Bacteroidota</taxon>
        <taxon>Cytophagia</taxon>
        <taxon>Cytophagales</taxon>
        <taxon>Spirosomataceae</taxon>
        <taxon>Ravibacter</taxon>
    </lineage>
</organism>
<dbReference type="EMBL" id="BAABEY010000002">
    <property type="protein sequence ID" value="GAA4432418.1"/>
    <property type="molecule type" value="Genomic_DNA"/>
</dbReference>
<dbReference type="PANTHER" id="PTHR42951">
    <property type="entry name" value="METALLO-BETA-LACTAMASE DOMAIN-CONTAINING"/>
    <property type="match status" value="1"/>
</dbReference>
<name>A0ABP8LM82_9BACT</name>
<proteinExistence type="inferred from homology"/>
<dbReference type="InterPro" id="IPR050855">
    <property type="entry name" value="NDM-1-like"/>
</dbReference>
<dbReference type="SUPFAM" id="SSF56281">
    <property type="entry name" value="Metallo-hydrolase/oxidoreductase"/>
    <property type="match status" value="1"/>
</dbReference>
<dbReference type="Proteomes" id="UP001501508">
    <property type="component" value="Unassembled WGS sequence"/>
</dbReference>
<reference evidence="4" key="1">
    <citation type="journal article" date="2019" name="Int. J. Syst. Evol. Microbiol.">
        <title>The Global Catalogue of Microorganisms (GCM) 10K type strain sequencing project: providing services to taxonomists for standard genome sequencing and annotation.</title>
        <authorList>
            <consortium name="The Broad Institute Genomics Platform"/>
            <consortium name="The Broad Institute Genome Sequencing Center for Infectious Disease"/>
            <person name="Wu L."/>
            <person name="Ma J."/>
        </authorList>
    </citation>
    <scope>NUCLEOTIDE SEQUENCE [LARGE SCALE GENOMIC DNA]</scope>
    <source>
        <strain evidence="4">JCM 31920</strain>
    </source>
</reference>
<dbReference type="Pfam" id="PF00753">
    <property type="entry name" value="Lactamase_B"/>
    <property type="match status" value="1"/>
</dbReference>